<feature type="domain" description="RanBP2-type" evidence="5">
    <location>
        <begin position="236"/>
        <end position="265"/>
    </location>
</feature>
<keyword evidence="7" id="KW-1185">Reference proteome</keyword>
<evidence type="ECO:0000256" key="4">
    <source>
        <dbReference type="PROSITE-ProRule" id="PRU00322"/>
    </source>
</evidence>
<dbReference type="PANTHER" id="PTHR23111:SF23">
    <property type="entry name" value="RAN BP2_NZF ZINC FINGER-LIKE SUPERFAMILY PROTEIN"/>
    <property type="match status" value="1"/>
</dbReference>
<keyword evidence="3" id="KW-0862">Zinc</keyword>
<keyword evidence="2 4" id="KW-0863">Zinc-finger</keyword>
<evidence type="ECO:0000313" key="6">
    <source>
        <dbReference type="EMBL" id="KAK8942270.1"/>
    </source>
</evidence>
<reference evidence="6 7" key="1">
    <citation type="journal article" date="2022" name="Nat. Plants">
        <title>Genomes of leafy and leafless Platanthera orchids illuminate the evolution of mycoheterotrophy.</title>
        <authorList>
            <person name="Li M.H."/>
            <person name="Liu K.W."/>
            <person name="Li Z."/>
            <person name="Lu H.C."/>
            <person name="Ye Q.L."/>
            <person name="Zhang D."/>
            <person name="Wang J.Y."/>
            <person name="Li Y.F."/>
            <person name="Zhong Z.M."/>
            <person name="Liu X."/>
            <person name="Yu X."/>
            <person name="Liu D.K."/>
            <person name="Tu X.D."/>
            <person name="Liu B."/>
            <person name="Hao Y."/>
            <person name="Liao X.Y."/>
            <person name="Jiang Y.T."/>
            <person name="Sun W.H."/>
            <person name="Chen J."/>
            <person name="Chen Y.Q."/>
            <person name="Ai Y."/>
            <person name="Zhai J.W."/>
            <person name="Wu S.S."/>
            <person name="Zhou Z."/>
            <person name="Hsiao Y.Y."/>
            <person name="Wu W.L."/>
            <person name="Chen Y.Y."/>
            <person name="Lin Y.F."/>
            <person name="Hsu J.L."/>
            <person name="Li C.Y."/>
            <person name="Wang Z.W."/>
            <person name="Zhao X."/>
            <person name="Zhong W.Y."/>
            <person name="Ma X.K."/>
            <person name="Ma L."/>
            <person name="Huang J."/>
            <person name="Chen G.Z."/>
            <person name="Huang M.Z."/>
            <person name="Huang L."/>
            <person name="Peng D.H."/>
            <person name="Luo Y.B."/>
            <person name="Zou S.Q."/>
            <person name="Chen S.P."/>
            <person name="Lan S."/>
            <person name="Tsai W.C."/>
            <person name="Van de Peer Y."/>
            <person name="Liu Z.J."/>
        </authorList>
    </citation>
    <scope>NUCLEOTIDE SEQUENCE [LARGE SCALE GENOMIC DNA]</scope>
    <source>
        <strain evidence="6">Lor288</strain>
    </source>
</reference>
<name>A0ABR2LKA6_9ASPA</name>
<dbReference type="SUPFAM" id="SSF90209">
    <property type="entry name" value="Ran binding protein zinc finger-like"/>
    <property type="match status" value="1"/>
</dbReference>
<keyword evidence="1" id="KW-0479">Metal-binding</keyword>
<gene>
    <name evidence="6" type="ORF">KSP40_PGU013718</name>
</gene>
<feature type="domain" description="RanBP2-type" evidence="5">
    <location>
        <begin position="203"/>
        <end position="232"/>
    </location>
</feature>
<dbReference type="PANTHER" id="PTHR23111">
    <property type="entry name" value="ZINC FINGER PROTEIN"/>
    <property type="match status" value="1"/>
</dbReference>
<evidence type="ECO:0000313" key="7">
    <source>
        <dbReference type="Proteomes" id="UP001412067"/>
    </source>
</evidence>
<proteinExistence type="predicted"/>
<comment type="caution">
    <text evidence="6">The sequence shown here is derived from an EMBL/GenBank/DDBJ whole genome shotgun (WGS) entry which is preliminary data.</text>
</comment>
<dbReference type="InterPro" id="IPR036443">
    <property type="entry name" value="Znf_RanBP2_sf"/>
</dbReference>
<dbReference type="InterPro" id="IPR001876">
    <property type="entry name" value="Znf_RanBP2"/>
</dbReference>
<sequence length="388" mass="44000">MGDPAEKEENACRSVEISHQWPEWADLMDHLLKKGYLEHGAFQSSSSPYSSSKDSNQIRTACLNFARENSQLIRYLSRNDIRIVVGSGCPSLDRKVVNSGKRLRAYVGTNEGEVCSSCKLRGNCERAYVKPRENETGRTIDVMRILLTYGFNTTNSSVDDGLSLGQTVKESVRRLLNDVVDHSLKNYGPVPKDEKSQINVLMKQGDWICPKCNFFNFAKNVKCVQCNEKPTNRLLNQGEWECESCNYINFRKNFYCLKCGWKRPKAQHDTPSDSMLPHFLRTRSLDFWSSPKYSFCEGADTTGDGMPRIKSSAEFHEFPVVGGKSAISKDSSARDRWKEDMLSRKKGMASWEDCRKNDDEALSSPSFEIVASEECGSDEDDIAGWFKE</sequence>
<protein>
    <recommendedName>
        <fullName evidence="5">RanBP2-type domain-containing protein</fullName>
    </recommendedName>
</protein>
<evidence type="ECO:0000256" key="3">
    <source>
        <dbReference type="ARBA" id="ARBA00022833"/>
    </source>
</evidence>
<dbReference type="Pfam" id="PF00641">
    <property type="entry name" value="Zn_ribbon_RanBP"/>
    <property type="match status" value="2"/>
</dbReference>
<organism evidence="6 7">
    <name type="scientific">Platanthera guangdongensis</name>
    <dbReference type="NCBI Taxonomy" id="2320717"/>
    <lineage>
        <taxon>Eukaryota</taxon>
        <taxon>Viridiplantae</taxon>
        <taxon>Streptophyta</taxon>
        <taxon>Embryophyta</taxon>
        <taxon>Tracheophyta</taxon>
        <taxon>Spermatophyta</taxon>
        <taxon>Magnoliopsida</taxon>
        <taxon>Liliopsida</taxon>
        <taxon>Asparagales</taxon>
        <taxon>Orchidaceae</taxon>
        <taxon>Orchidoideae</taxon>
        <taxon>Orchideae</taxon>
        <taxon>Orchidinae</taxon>
        <taxon>Platanthera</taxon>
    </lineage>
</organism>
<dbReference type="SMART" id="SM00547">
    <property type="entry name" value="ZnF_RBZ"/>
    <property type="match status" value="2"/>
</dbReference>
<evidence type="ECO:0000259" key="5">
    <source>
        <dbReference type="PROSITE" id="PS50199"/>
    </source>
</evidence>
<accession>A0ABR2LKA6</accession>
<dbReference type="Proteomes" id="UP001412067">
    <property type="component" value="Unassembled WGS sequence"/>
</dbReference>
<dbReference type="PROSITE" id="PS01358">
    <property type="entry name" value="ZF_RANBP2_1"/>
    <property type="match status" value="2"/>
</dbReference>
<dbReference type="PROSITE" id="PS50199">
    <property type="entry name" value="ZF_RANBP2_2"/>
    <property type="match status" value="2"/>
</dbReference>
<evidence type="ECO:0000256" key="1">
    <source>
        <dbReference type="ARBA" id="ARBA00022723"/>
    </source>
</evidence>
<dbReference type="EMBL" id="JBBWWR010000019">
    <property type="protein sequence ID" value="KAK8942270.1"/>
    <property type="molecule type" value="Genomic_DNA"/>
</dbReference>
<evidence type="ECO:0000256" key="2">
    <source>
        <dbReference type="ARBA" id="ARBA00022771"/>
    </source>
</evidence>
<dbReference type="Gene3D" id="4.10.1060.10">
    <property type="entry name" value="Zinc finger, RanBP2-type"/>
    <property type="match status" value="2"/>
</dbReference>